<dbReference type="EMBL" id="LLXL01001404">
    <property type="protein sequence ID" value="PKK64623.1"/>
    <property type="molecule type" value="Genomic_DNA"/>
</dbReference>
<dbReference type="VEuPathDB" id="FungiDB:RhiirA1_444534"/>
<dbReference type="Proteomes" id="UP000233469">
    <property type="component" value="Unassembled WGS sequence"/>
</dbReference>
<proteinExistence type="predicted"/>
<comment type="caution">
    <text evidence="1">The sequence shown here is derived from an EMBL/GenBank/DDBJ whole genome shotgun (WGS) entry which is preliminary data.</text>
</comment>
<evidence type="ECO:0000313" key="1">
    <source>
        <dbReference type="EMBL" id="PKK64623.1"/>
    </source>
</evidence>
<sequence length="379" mass="43536">MAISLSTSASMKMMSQISQESFLDFFENNLTWSLLKFFYYRMGTKSFTYEKDKEHMLYRSMLISLSNERARICLLAFEVKYLRCAIRKTETSLDKYINAINAVNSIQNNTESAHTDPLWWGVLDFCEENVSLSPSLLCAKNFLPDDEIDRLMNMMKKALLLSEIVSLQLLAKECDAREIAGVCDLLQRSSDKIQDVVDVDKNIIQDSFFLYSGENYSDVDREDKTDCSKTSRVGKPCDFLYWSSSQEAGIGENSGPTHKDNHDKARTNFVDVIKVARAQRIELEYQIIEQSGRSPLPESLQKVMTSILIPFFHIVVMRIQFYLLIQISGDQYDTNVGEVALLCKRFLVYGILAKRAKIFKEKINRSDKTFQPTVGLDKF</sequence>
<accession>A0A2N1MSN0</accession>
<name>A0A2N1MSN0_9GLOM</name>
<reference evidence="1 2" key="2">
    <citation type="submission" date="2017-10" db="EMBL/GenBank/DDBJ databases">
        <title>Extensive intraspecific genome diversity in a model arbuscular mycorrhizal fungus.</title>
        <authorList>
            <person name="Chen E.C.H."/>
            <person name="Morin E."/>
            <person name="Baudet D."/>
            <person name="Noel J."/>
            <person name="Ndikumana S."/>
            <person name="Charron P."/>
            <person name="St-Onge C."/>
            <person name="Giorgi J."/>
            <person name="Grigoriev I.V."/>
            <person name="Roux C."/>
            <person name="Martin F.M."/>
            <person name="Corradi N."/>
        </authorList>
    </citation>
    <scope>NUCLEOTIDE SEQUENCE [LARGE SCALE GENOMIC DNA]</scope>
    <source>
        <strain evidence="1 2">C2</strain>
    </source>
</reference>
<organism evidence="1 2">
    <name type="scientific">Rhizophagus irregularis</name>
    <dbReference type="NCBI Taxonomy" id="588596"/>
    <lineage>
        <taxon>Eukaryota</taxon>
        <taxon>Fungi</taxon>
        <taxon>Fungi incertae sedis</taxon>
        <taxon>Mucoromycota</taxon>
        <taxon>Glomeromycotina</taxon>
        <taxon>Glomeromycetes</taxon>
        <taxon>Glomerales</taxon>
        <taxon>Glomeraceae</taxon>
        <taxon>Rhizophagus</taxon>
    </lineage>
</organism>
<gene>
    <name evidence="1" type="ORF">RhiirC2_756425</name>
</gene>
<dbReference type="VEuPathDB" id="FungiDB:RhiirFUN_019177"/>
<dbReference type="AlphaFoldDB" id="A0A2N1MSN0"/>
<evidence type="ECO:0000313" key="2">
    <source>
        <dbReference type="Proteomes" id="UP000233469"/>
    </source>
</evidence>
<protein>
    <submittedName>
        <fullName evidence="1">Uncharacterized protein</fullName>
    </submittedName>
</protein>
<reference evidence="1 2" key="1">
    <citation type="submission" date="2016-04" db="EMBL/GenBank/DDBJ databases">
        <title>Genome analyses suggest a sexual origin of heterokaryosis in a supposedly ancient asexual fungus.</title>
        <authorList>
            <person name="Ropars J."/>
            <person name="Sedzielewska K."/>
            <person name="Noel J."/>
            <person name="Charron P."/>
            <person name="Farinelli L."/>
            <person name="Marton T."/>
            <person name="Kruger M."/>
            <person name="Pelin A."/>
            <person name="Brachmann A."/>
            <person name="Corradi N."/>
        </authorList>
    </citation>
    <scope>NUCLEOTIDE SEQUENCE [LARGE SCALE GENOMIC DNA]</scope>
    <source>
        <strain evidence="1 2">C2</strain>
    </source>
</reference>
<dbReference type="VEuPathDB" id="FungiDB:FUN_020203"/>